<dbReference type="PROSITE" id="PS51257">
    <property type="entry name" value="PROKAR_LIPOPROTEIN"/>
    <property type="match status" value="1"/>
</dbReference>
<dbReference type="GO" id="GO:0005886">
    <property type="term" value="C:plasma membrane"/>
    <property type="evidence" value="ECO:0007669"/>
    <property type="project" value="UniProtKB-SubCell"/>
</dbReference>
<keyword evidence="2 6" id="KW-0732">Signal</keyword>
<evidence type="ECO:0000256" key="6">
    <source>
        <dbReference type="HAMAP-Rule" id="MF_01373"/>
    </source>
</evidence>
<name>A0A0F6Z4Z0_9CORY</name>
<proteinExistence type="inferred from homology"/>
<sequence>MSKISTKLKTLTAVLSVTTLVAGCSTLPQNTDPQVLRSFSGSQSTQEIAGPTPNQDPDLLIRGFFSAGAYPTQQYEAAKAYLTEGTRSTWNPAASTRILDRIDLNTLPGSTNAERTIAIRGTQVGTLLSGGVYQPENAEFEAEITMRREDGEWRIDALPDGILLERNDLRNHYTPHDVYFFDPSGQVLVGDRRWLFNESQSMSTVLMALLVNGPSPAISPGVVNQLSTDASFVGFNDGEYQFTGLGNLDDDARLRFAAQAVWTLAHADVAGPYTLVADGAPLLSEFPTLTTDDLAEYNPEAYTNTVSTLFALQDGSLSRVSSGNVSPLQGIWSGGDIDSAAISSSANVVAAVRHENNEAVLTVGSMEGVTSDVLRSETITRPTFEYASSGLWAVVDGETPVRVARSATTGELVQTEAEIVLPRDVTGPISEFQLSRTGVRAAMIIEGKVYVGVVTRPGPGERRVTNITEVAPSLGEAALSINWRPDGILLVGTSIPETPLWRVEQDGSAISSTPSGNLSAPVVAVASSATTIYVTDSHAMLQLPTADNDIWREVPGLLGTRAAPVVAY</sequence>
<evidence type="ECO:0000256" key="5">
    <source>
        <dbReference type="ARBA" id="ARBA00023288"/>
    </source>
</evidence>
<dbReference type="HOGENOM" id="CLU_032207_1_0_11"/>
<dbReference type="RefSeq" id="WP_003863562.1">
    <property type="nucleotide sequence ID" value="NZ_CP011309.1"/>
</dbReference>
<keyword evidence="5 6" id="KW-0449">Lipoprotein</keyword>
<accession>A0A0F6Z4Z0</accession>
<keyword evidence="3 6" id="KW-0472">Membrane</keyword>
<dbReference type="InterPro" id="IPR019606">
    <property type="entry name" value="GerMN"/>
</dbReference>
<evidence type="ECO:0000256" key="1">
    <source>
        <dbReference type="ARBA" id="ARBA00022475"/>
    </source>
</evidence>
<evidence type="ECO:0000259" key="8">
    <source>
        <dbReference type="SMART" id="SM00909"/>
    </source>
</evidence>
<dbReference type="SMART" id="SM00909">
    <property type="entry name" value="Germane"/>
    <property type="match status" value="1"/>
</dbReference>
<dbReference type="Pfam" id="PF10647">
    <property type="entry name" value="Gmad1"/>
    <property type="match status" value="1"/>
</dbReference>
<feature type="domain" description="GerMN" evidence="8">
    <location>
        <begin position="203"/>
        <end position="286"/>
    </location>
</feature>
<organism evidence="9 10">
    <name type="scientific">[Brevibacterium] flavum</name>
    <dbReference type="NCBI Taxonomy" id="92706"/>
    <lineage>
        <taxon>Bacteria</taxon>
        <taxon>Bacillati</taxon>
        <taxon>Actinomycetota</taxon>
        <taxon>Actinomycetes</taxon>
        <taxon>Mycobacteriales</taxon>
        <taxon>Corynebacteriaceae</taxon>
        <taxon>Corynebacterium</taxon>
    </lineage>
</organism>
<dbReference type="InterPro" id="IPR059026">
    <property type="entry name" value="LpqB_N"/>
</dbReference>
<evidence type="ECO:0000256" key="2">
    <source>
        <dbReference type="ARBA" id="ARBA00022729"/>
    </source>
</evidence>
<feature type="chain" id="PRO_5038989929" description="Lipoprotein LpqB" evidence="7">
    <location>
        <begin position="23"/>
        <end position="568"/>
    </location>
</feature>
<dbReference type="Pfam" id="PF25976">
    <property type="entry name" value="LpqB_N"/>
    <property type="match status" value="1"/>
</dbReference>
<dbReference type="NCBIfam" id="NF010141">
    <property type="entry name" value="PRK13616.1"/>
    <property type="match status" value="1"/>
</dbReference>
<comment type="similarity">
    <text evidence="6">Belongs to the LpqB lipoprotein family.</text>
</comment>
<gene>
    <name evidence="6" type="primary">lpqB</name>
    <name evidence="9" type="ORF">YH66_04050</name>
</gene>
<keyword evidence="10" id="KW-1185">Reference proteome</keyword>
<keyword evidence="4 6" id="KW-0564">Palmitate</keyword>
<evidence type="ECO:0000256" key="7">
    <source>
        <dbReference type="SAM" id="SignalP"/>
    </source>
</evidence>
<feature type="signal peptide" evidence="7">
    <location>
        <begin position="1"/>
        <end position="22"/>
    </location>
</feature>
<dbReference type="Proteomes" id="UP000034037">
    <property type="component" value="Chromosome"/>
</dbReference>
<evidence type="ECO:0000313" key="9">
    <source>
        <dbReference type="EMBL" id="AKF26785.1"/>
    </source>
</evidence>
<keyword evidence="1 6" id="KW-1003">Cell membrane</keyword>
<evidence type="ECO:0000313" key="10">
    <source>
        <dbReference type="Proteomes" id="UP000034037"/>
    </source>
</evidence>
<dbReference type="EMBL" id="CP011309">
    <property type="protein sequence ID" value="AKF26785.1"/>
    <property type="molecule type" value="Genomic_DNA"/>
</dbReference>
<evidence type="ECO:0000256" key="3">
    <source>
        <dbReference type="ARBA" id="ARBA00023136"/>
    </source>
</evidence>
<protein>
    <recommendedName>
        <fullName evidence="6">Lipoprotein LpqB</fullName>
    </recommendedName>
</protein>
<dbReference type="AlphaFoldDB" id="A0A0F6Z4Z0"/>
<evidence type="ECO:0000256" key="4">
    <source>
        <dbReference type="ARBA" id="ARBA00023139"/>
    </source>
</evidence>
<dbReference type="InterPro" id="IPR023959">
    <property type="entry name" value="LpqB"/>
</dbReference>
<dbReference type="Pfam" id="PF10646">
    <property type="entry name" value="Germane"/>
    <property type="match status" value="1"/>
</dbReference>
<comment type="subcellular location">
    <subcellularLocation>
        <location evidence="6">Cell membrane</location>
        <topology evidence="6">Lipid-anchor</topology>
    </subcellularLocation>
</comment>
<dbReference type="HAMAP" id="MF_01373">
    <property type="entry name" value="LpqB_lipoprot"/>
    <property type="match status" value="1"/>
</dbReference>
<dbReference type="PATRIC" id="fig|92706.3.peg.838"/>
<dbReference type="InterPro" id="IPR018910">
    <property type="entry name" value="LpqB_C"/>
</dbReference>
<reference evidence="9 10" key="1">
    <citation type="submission" date="2015-04" db="EMBL/GenBank/DDBJ databases">
        <title>Complete Genome Sequence of Brevibacterium flavum ATCC 15168.</title>
        <authorList>
            <person name="Ahn J."/>
            <person name="Park G."/>
            <person name="Jeon W."/>
            <person name="Jang Y."/>
            <person name="Jang M."/>
            <person name="Lee H."/>
            <person name="Lee H."/>
        </authorList>
    </citation>
    <scope>NUCLEOTIDE SEQUENCE [LARGE SCALE GENOMIC DNA]</scope>
    <source>
        <strain evidence="9 10">ATCC 15168</strain>
    </source>
</reference>